<name>A0A9W7W2T7_9PEZI</name>
<organism evidence="2 3">
    <name type="scientific">Teratosphaeria destructans</name>
    <dbReference type="NCBI Taxonomy" id="418781"/>
    <lineage>
        <taxon>Eukaryota</taxon>
        <taxon>Fungi</taxon>
        <taxon>Dikarya</taxon>
        <taxon>Ascomycota</taxon>
        <taxon>Pezizomycotina</taxon>
        <taxon>Dothideomycetes</taxon>
        <taxon>Dothideomycetidae</taxon>
        <taxon>Mycosphaerellales</taxon>
        <taxon>Teratosphaeriaceae</taxon>
        <taxon>Teratosphaeria</taxon>
    </lineage>
</organism>
<reference evidence="2 3" key="1">
    <citation type="journal article" date="2018" name="IMA Fungus">
        <title>IMA Genome-F 10: Nine draft genome sequences of Claviceps purpurea s.lat., including C. arundinis, C. humidiphila, and C. cf. spartinae, pseudomolecules for the pitch canker pathogen Fusarium circinatum, draft genome of Davidsoniella eucalypti, Grosmannia galeiformis, Quambalaria eucalypti, and Teratosphaeria destructans.</title>
        <authorList>
            <person name="Wingfield B.D."/>
            <person name="Liu M."/>
            <person name="Nguyen H.D."/>
            <person name="Lane F.A."/>
            <person name="Morgan S.W."/>
            <person name="De Vos L."/>
            <person name="Wilken P.M."/>
            <person name="Duong T.A."/>
            <person name="Aylward J."/>
            <person name="Coetzee M.P."/>
            <person name="Dadej K."/>
            <person name="De Beer Z.W."/>
            <person name="Findlay W."/>
            <person name="Havenga M."/>
            <person name="Kolarik M."/>
            <person name="Menzies J.G."/>
            <person name="Naidoo K."/>
            <person name="Pochopski O."/>
            <person name="Shoukouhi P."/>
            <person name="Santana Q.C."/>
            <person name="Seifert K.A."/>
            <person name="Soal N."/>
            <person name="Steenkamp E.T."/>
            <person name="Tatham C.T."/>
            <person name="van der Nest M.A."/>
            <person name="Wingfield M.J."/>
        </authorList>
    </citation>
    <scope>NUCLEOTIDE SEQUENCE [LARGE SCALE GENOMIC DNA]</scope>
    <source>
        <strain evidence="2">CMW44962</strain>
    </source>
</reference>
<evidence type="ECO:0000256" key="1">
    <source>
        <dbReference type="SAM" id="MobiDB-lite"/>
    </source>
</evidence>
<gene>
    <name evidence="2" type="ORF">Tdes44962_MAKER09646</name>
</gene>
<sequence>MEPTQGDALSRASSVRVDEHRRRSSSGEPVRSAADAALTMLDEAGLGQPIMEMEHQKQHAEQNETIERLQTEFYERTGALKAQHQEALRERDEKLERWKKVHQKTLNQLRHENVELRKSLKDRGTKIEKLGRLAKVAKKVLKEFTIVDGMEEGSAILVEE</sequence>
<dbReference type="Proteomes" id="UP001138500">
    <property type="component" value="Unassembled WGS sequence"/>
</dbReference>
<accession>A0A9W7W2T7</accession>
<dbReference type="AlphaFoldDB" id="A0A9W7W2T7"/>
<proteinExistence type="predicted"/>
<dbReference type="EMBL" id="RIBY02001863">
    <property type="protein sequence ID" value="KAH9827739.1"/>
    <property type="molecule type" value="Genomic_DNA"/>
</dbReference>
<evidence type="ECO:0000313" key="2">
    <source>
        <dbReference type="EMBL" id="KAH9827739.1"/>
    </source>
</evidence>
<protein>
    <submittedName>
        <fullName evidence="2">Uncharacterized protein</fullName>
    </submittedName>
</protein>
<reference evidence="2 3" key="2">
    <citation type="journal article" date="2021" name="Curr. Genet.">
        <title>Genetic response to nitrogen starvation in the aggressive Eucalyptus foliar pathogen Teratosphaeria destructans.</title>
        <authorList>
            <person name="Havenga M."/>
            <person name="Wingfield B.D."/>
            <person name="Wingfield M.J."/>
            <person name="Dreyer L.L."/>
            <person name="Roets F."/>
            <person name="Aylward J."/>
        </authorList>
    </citation>
    <scope>NUCLEOTIDE SEQUENCE [LARGE SCALE GENOMIC DNA]</scope>
    <source>
        <strain evidence="2">CMW44962</strain>
    </source>
</reference>
<evidence type="ECO:0000313" key="3">
    <source>
        <dbReference type="Proteomes" id="UP001138500"/>
    </source>
</evidence>
<comment type="caution">
    <text evidence="2">The sequence shown here is derived from an EMBL/GenBank/DDBJ whole genome shotgun (WGS) entry which is preliminary data.</text>
</comment>
<feature type="region of interest" description="Disordered" evidence="1">
    <location>
        <begin position="1"/>
        <end position="33"/>
    </location>
</feature>
<dbReference type="OrthoDB" id="10384232at2759"/>
<keyword evidence="3" id="KW-1185">Reference proteome</keyword>